<dbReference type="Gene3D" id="1.10.150.240">
    <property type="entry name" value="Putative phosphatase, domain 2"/>
    <property type="match status" value="1"/>
</dbReference>
<gene>
    <name evidence="1" type="ORF">V6R90_03060</name>
</gene>
<dbReference type="Pfam" id="PF00702">
    <property type="entry name" value="Hydrolase"/>
    <property type="match status" value="1"/>
</dbReference>
<accession>A0ABV1NUR9</accession>
<dbReference type="Proteomes" id="UP001482520">
    <property type="component" value="Unassembled WGS sequence"/>
</dbReference>
<dbReference type="SFLD" id="SFLDG01129">
    <property type="entry name" value="C1.5:_HAD__Beta-PGM__Phosphata"/>
    <property type="match status" value="1"/>
</dbReference>
<sequence>MTEADLVRSAGRGRGGALPAAVLWDMDGTLVDTEPYWIATEHALAAEHGATWTHEDAMRLVGNDLLDSAVYIRERMGLDLTPRAIVERLLDGVVEQVRVDVPWRPGARELLSATRAAGLPTALVTMSWTRFVEPVVDALPEPSFDVVVTGDQVERGKPHPDPYLLAAERLGLDPAHCLAVEDSATGAASAAAAGCSVLVVPHHVAVPPGPRRVFRDSLHGLGVDDLAATHAAAGAERRAR</sequence>
<dbReference type="SFLD" id="SFLDS00003">
    <property type="entry name" value="Haloacid_Dehalogenase"/>
    <property type="match status" value="1"/>
</dbReference>
<keyword evidence="2" id="KW-1185">Reference proteome</keyword>
<dbReference type="PANTHER" id="PTHR18901">
    <property type="entry name" value="2-DEOXYGLUCOSE-6-PHOSPHATE PHOSPHATASE 2"/>
    <property type="match status" value="1"/>
</dbReference>
<dbReference type="EMBL" id="JBEGDP010000002">
    <property type="protein sequence ID" value="MEQ7846243.1"/>
    <property type="molecule type" value="Genomic_DNA"/>
</dbReference>
<name>A0ABV1NUR9_9ACTN</name>
<dbReference type="PRINTS" id="PR00413">
    <property type="entry name" value="HADHALOGNASE"/>
</dbReference>
<reference evidence="1 2" key="1">
    <citation type="submission" date="2024-02" db="EMBL/GenBank/DDBJ databases">
        <title>Full genome sequence of Nocardioides kribbensis.</title>
        <authorList>
            <person name="Poletto B.L."/>
            <person name="Silva G."/>
            <person name="Galante D."/>
            <person name="Campos K.R."/>
            <person name="Santos M.B.N."/>
            <person name="Sacchi C.T."/>
        </authorList>
    </citation>
    <scope>NUCLEOTIDE SEQUENCE [LARGE SCALE GENOMIC DNA]</scope>
    <source>
        <strain evidence="1 2">O4R</strain>
    </source>
</reference>
<evidence type="ECO:0000313" key="2">
    <source>
        <dbReference type="Proteomes" id="UP001482520"/>
    </source>
</evidence>
<dbReference type="InterPro" id="IPR023214">
    <property type="entry name" value="HAD_sf"/>
</dbReference>
<dbReference type="InterPro" id="IPR036412">
    <property type="entry name" value="HAD-like_sf"/>
</dbReference>
<dbReference type="RefSeq" id="WP_349803755.1">
    <property type="nucleotide sequence ID" value="NZ_JBEGDP010000002.1"/>
</dbReference>
<dbReference type="SUPFAM" id="SSF56784">
    <property type="entry name" value="HAD-like"/>
    <property type="match status" value="1"/>
</dbReference>
<dbReference type="Gene3D" id="3.40.50.1000">
    <property type="entry name" value="HAD superfamily/HAD-like"/>
    <property type="match status" value="1"/>
</dbReference>
<dbReference type="CDD" id="cd07505">
    <property type="entry name" value="HAD_BPGM-like"/>
    <property type="match status" value="1"/>
</dbReference>
<organism evidence="1 2">
    <name type="scientific">Nocardioides kribbensis</name>
    <dbReference type="NCBI Taxonomy" id="305517"/>
    <lineage>
        <taxon>Bacteria</taxon>
        <taxon>Bacillati</taxon>
        <taxon>Actinomycetota</taxon>
        <taxon>Actinomycetes</taxon>
        <taxon>Propionibacteriales</taxon>
        <taxon>Nocardioidaceae</taxon>
        <taxon>Nocardioides</taxon>
    </lineage>
</organism>
<protein>
    <submittedName>
        <fullName evidence="1">HAD family phosphatase</fullName>
    </submittedName>
</protein>
<dbReference type="NCBIfam" id="TIGR01509">
    <property type="entry name" value="HAD-SF-IA-v3"/>
    <property type="match status" value="1"/>
</dbReference>
<proteinExistence type="predicted"/>
<dbReference type="InterPro" id="IPR006439">
    <property type="entry name" value="HAD-SF_hydro_IA"/>
</dbReference>
<dbReference type="InterPro" id="IPR023198">
    <property type="entry name" value="PGP-like_dom2"/>
</dbReference>
<comment type="caution">
    <text evidence="1">The sequence shown here is derived from an EMBL/GenBank/DDBJ whole genome shotgun (WGS) entry which is preliminary data.</text>
</comment>
<evidence type="ECO:0000313" key="1">
    <source>
        <dbReference type="EMBL" id="MEQ7846243.1"/>
    </source>
</evidence>
<dbReference type="PANTHER" id="PTHR18901:SF38">
    <property type="entry name" value="PSEUDOURIDINE-5'-PHOSPHATASE"/>
    <property type="match status" value="1"/>
</dbReference>